<feature type="non-terminal residue" evidence="1">
    <location>
        <position position="1"/>
    </location>
</feature>
<keyword evidence="2" id="KW-1185">Reference proteome</keyword>
<proteinExistence type="predicted"/>
<evidence type="ECO:0000313" key="2">
    <source>
        <dbReference type="Proteomes" id="UP000053875"/>
    </source>
</evidence>
<dbReference type="AlphaFoldDB" id="A0A093G2V3"/>
<name>A0A093G2V3_DRYPU</name>
<dbReference type="Proteomes" id="UP000053875">
    <property type="component" value="Unassembled WGS sequence"/>
</dbReference>
<reference evidence="1 2" key="1">
    <citation type="submission" date="2014-04" db="EMBL/GenBank/DDBJ databases">
        <title>Genome evolution of avian class.</title>
        <authorList>
            <person name="Zhang G."/>
            <person name="Li C."/>
        </authorList>
    </citation>
    <scope>NUCLEOTIDE SEQUENCE [LARGE SCALE GENOMIC DNA]</scope>
    <source>
        <strain evidence="1">BGI_N307</strain>
    </source>
</reference>
<gene>
    <name evidence="1" type="ORF">N307_03102</name>
</gene>
<protein>
    <submittedName>
        <fullName evidence="1">Uncharacterized protein</fullName>
    </submittedName>
</protein>
<evidence type="ECO:0000313" key="1">
    <source>
        <dbReference type="EMBL" id="KFV61109.1"/>
    </source>
</evidence>
<feature type="non-terminal residue" evidence="1">
    <location>
        <position position="68"/>
    </location>
</feature>
<accession>A0A093G2V3</accession>
<organism evidence="1 2">
    <name type="scientific">Dryobates pubescens</name>
    <name type="common">Downy woodpecker</name>
    <name type="synonym">Picoides pubescens</name>
    <dbReference type="NCBI Taxonomy" id="118200"/>
    <lineage>
        <taxon>Eukaryota</taxon>
        <taxon>Metazoa</taxon>
        <taxon>Chordata</taxon>
        <taxon>Craniata</taxon>
        <taxon>Vertebrata</taxon>
        <taxon>Euteleostomi</taxon>
        <taxon>Archelosauria</taxon>
        <taxon>Archosauria</taxon>
        <taxon>Dinosauria</taxon>
        <taxon>Saurischia</taxon>
        <taxon>Theropoda</taxon>
        <taxon>Coelurosauria</taxon>
        <taxon>Aves</taxon>
        <taxon>Neognathae</taxon>
        <taxon>Neoaves</taxon>
        <taxon>Telluraves</taxon>
        <taxon>Coraciimorphae</taxon>
        <taxon>Piciformes</taxon>
        <taxon>Picidae</taxon>
        <taxon>Dryobates</taxon>
    </lineage>
</organism>
<dbReference type="EMBL" id="KL214719">
    <property type="protein sequence ID" value="KFV61109.1"/>
    <property type="molecule type" value="Genomic_DNA"/>
</dbReference>
<sequence>VTINDSRNGTNVTEYWLQALSQQNDTVGEWEEGQRINCTAIGTAVLSANQTTANWTSPDSNLSSVVIR</sequence>